<keyword evidence="6 9" id="KW-0472">Membrane</keyword>
<keyword evidence="7 12" id="KW-0012">Acyltransferase</keyword>
<dbReference type="InterPro" id="IPR002656">
    <property type="entry name" value="Acyl_transf_3_dom"/>
</dbReference>
<evidence type="ECO:0000256" key="2">
    <source>
        <dbReference type="ARBA" id="ARBA00022475"/>
    </source>
</evidence>
<evidence type="ECO:0000256" key="9">
    <source>
        <dbReference type="SAM" id="Phobius"/>
    </source>
</evidence>
<dbReference type="PANTHER" id="PTHR23028">
    <property type="entry name" value="ACETYLTRANSFERASE"/>
    <property type="match status" value="1"/>
</dbReference>
<feature type="region of interest" description="Disordered" evidence="8">
    <location>
        <begin position="1"/>
        <end position="24"/>
    </location>
</feature>
<evidence type="ECO:0000259" key="10">
    <source>
        <dbReference type="Pfam" id="PF01757"/>
    </source>
</evidence>
<keyword evidence="13" id="KW-1185">Reference proteome</keyword>
<dbReference type="Gene3D" id="3.40.50.1110">
    <property type="entry name" value="SGNH hydrolase"/>
    <property type="match status" value="1"/>
</dbReference>
<feature type="transmembrane region" description="Helical" evidence="9">
    <location>
        <begin position="384"/>
        <end position="409"/>
    </location>
</feature>
<protein>
    <submittedName>
        <fullName evidence="12">Acyltransferase family protein</fullName>
        <ecNumber evidence="12">2.3.1.-</ecNumber>
    </submittedName>
</protein>
<comment type="caution">
    <text evidence="12">The sequence shown here is derived from an EMBL/GenBank/DDBJ whole genome shotgun (WGS) entry which is preliminary data.</text>
</comment>
<organism evidence="12 13">
    <name type="scientific">Leifsonia stereocauli</name>
    <dbReference type="NCBI Taxonomy" id="3134136"/>
    <lineage>
        <taxon>Bacteria</taxon>
        <taxon>Bacillati</taxon>
        <taxon>Actinomycetota</taxon>
        <taxon>Actinomycetes</taxon>
        <taxon>Micrococcales</taxon>
        <taxon>Microbacteriaceae</taxon>
        <taxon>Leifsonia</taxon>
    </lineage>
</organism>
<evidence type="ECO:0000256" key="5">
    <source>
        <dbReference type="ARBA" id="ARBA00022989"/>
    </source>
</evidence>
<feature type="transmembrane region" description="Helical" evidence="9">
    <location>
        <begin position="320"/>
        <end position="339"/>
    </location>
</feature>
<feature type="transmembrane region" description="Helical" evidence="9">
    <location>
        <begin position="166"/>
        <end position="182"/>
    </location>
</feature>
<accession>A0ABU9VZI8</accession>
<evidence type="ECO:0000256" key="1">
    <source>
        <dbReference type="ARBA" id="ARBA00004651"/>
    </source>
</evidence>
<feature type="domain" description="SGNH" evidence="11">
    <location>
        <begin position="457"/>
        <end position="684"/>
    </location>
</feature>
<dbReference type="Pfam" id="PF01757">
    <property type="entry name" value="Acyl_transf_3"/>
    <property type="match status" value="1"/>
</dbReference>
<evidence type="ECO:0000256" key="7">
    <source>
        <dbReference type="ARBA" id="ARBA00023315"/>
    </source>
</evidence>
<feature type="transmembrane region" description="Helical" evidence="9">
    <location>
        <begin position="95"/>
        <end position="115"/>
    </location>
</feature>
<feature type="transmembrane region" description="Helical" evidence="9">
    <location>
        <begin position="269"/>
        <end position="289"/>
    </location>
</feature>
<evidence type="ECO:0000256" key="6">
    <source>
        <dbReference type="ARBA" id="ARBA00023136"/>
    </source>
</evidence>
<evidence type="ECO:0000313" key="12">
    <source>
        <dbReference type="EMBL" id="MEN1945152.1"/>
    </source>
</evidence>
<keyword evidence="4 9" id="KW-0812">Transmembrane</keyword>
<dbReference type="GO" id="GO:0016746">
    <property type="term" value="F:acyltransferase activity"/>
    <property type="evidence" value="ECO:0007669"/>
    <property type="project" value="UniProtKB-KW"/>
</dbReference>
<feature type="transmembrane region" description="Helical" evidence="9">
    <location>
        <begin position="221"/>
        <end position="239"/>
    </location>
</feature>
<reference evidence="12 13" key="1">
    <citation type="submission" date="2024-03" db="EMBL/GenBank/DDBJ databases">
        <title>YIM 134122 draft genome.</title>
        <authorList>
            <person name="Zuo S."/>
            <person name="Xiong L."/>
        </authorList>
    </citation>
    <scope>NUCLEOTIDE SEQUENCE [LARGE SCALE GENOMIC DNA]</scope>
    <source>
        <strain evidence="12 13">YIM 134122</strain>
    </source>
</reference>
<feature type="transmembrane region" description="Helical" evidence="9">
    <location>
        <begin position="54"/>
        <end position="74"/>
    </location>
</feature>
<gene>
    <name evidence="12" type="ORF">WJX64_01180</name>
</gene>
<dbReference type="EC" id="2.3.1.-" evidence="12"/>
<feature type="transmembrane region" description="Helical" evidence="9">
    <location>
        <begin position="246"/>
        <end position="263"/>
    </location>
</feature>
<keyword evidence="2" id="KW-1003">Cell membrane</keyword>
<dbReference type="RefSeq" id="WP_342111012.1">
    <property type="nucleotide sequence ID" value="NZ_JBCAUN010000001.1"/>
</dbReference>
<evidence type="ECO:0000256" key="3">
    <source>
        <dbReference type="ARBA" id="ARBA00022679"/>
    </source>
</evidence>
<dbReference type="Proteomes" id="UP001425155">
    <property type="component" value="Unassembled WGS sequence"/>
</dbReference>
<keyword evidence="5 9" id="KW-1133">Transmembrane helix</keyword>
<sequence length="695" mass="73007">MSVDSRLASRAEPALPSAPTKSSRPFRADIQGLRAVAVVLVLLEHAGLPFTPGGFVGVDVFFVISGFLISGHLVESLRHTGRIDFVGFYAARARRILPAALVTIVATAAAAFVLVSPLRIVEILQDAVASALSVPNLLFAVRETDYLAGTAPSPFQHFWSLGVEEQFYIVWPVLLLAVFLIARRSRRVLMAVIGAVTVASFIACVMTTSDAQSLAFFSPHTRAWEFGVGALIAGGGALLTRVPAAVAGALTWAGLAAILLAVLTYSAELAYPGVAVLLPVLGAALVIGFGGNRGTHGAGATGGGGAGGAASLLARRPVQFVGAISYSLYLVHWPILVLTHEHLGLGEPLPLPVGLALVVASVPVAWLLFRFVESPFRTGRSSPRAVLVLALTVTVVMVTCLSVGGAAAIRLPLSSDRVEQQSPASELPTGTAFVPANVVPTLAAAVEDTGVIYTDGCQQNKSRSAVVTCSFGAVDSPRTIALFGDSHAGRWFPALDRAAASLDYRLDTYTKSGCRSEETVAAWNSTDNPSCSLWRDDTVARLMADPPDVIVLANHLGPQPGRNAAVMEDHWTTGLSAVLDRLPTSSLVVILADSPEFTSSPVLCLSSHLDDADGCSTPRSTALNPAIRDAQRTAAAQHGAVVIDLTDFLCNESTCPAVIGRTLVYSDEHHLTATFSQTLAPAITQRLAPYLDRIR</sequence>
<keyword evidence="3 12" id="KW-0808">Transferase</keyword>
<dbReference type="PANTHER" id="PTHR23028:SF53">
    <property type="entry name" value="ACYL_TRANSF_3 DOMAIN-CONTAINING PROTEIN"/>
    <property type="match status" value="1"/>
</dbReference>
<dbReference type="InterPro" id="IPR050879">
    <property type="entry name" value="Acyltransferase_3"/>
</dbReference>
<evidence type="ECO:0000256" key="8">
    <source>
        <dbReference type="SAM" id="MobiDB-lite"/>
    </source>
</evidence>
<comment type="subcellular location">
    <subcellularLocation>
        <location evidence="1">Cell membrane</location>
        <topology evidence="1">Multi-pass membrane protein</topology>
    </subcellularLocation>
</comment>
<dbReference type="EMBL" id="JBCLVG010000001">
    <property type="protein sequence ID" value="MEN1945152.1"/>
    <property type="molecule type" value="Genomic_DNA"/>
</dbReference>
<feature type="domain" description="Acyltransferase 3" evidence="10">
    <location>
        <begin position="28"/>
        <end position="369"/>
    </location>
</feature>
<proteinExistence type="predicted"/>
<dbReference type="Pfam" id="PF19040">
    <property type="entry name" value="SGNH"/>
    <property type="match status" value="1"/>
</dbReference>
<dbReference type="InterPro" id="IPR043968">
    <property type="entry name" value="SGNH"/>
</dbReference>
<evidence type="ECO:0000256" key="4">
    <source>
        <dbReference type="ARBA" id="ARBA00022692"/>
    </source>
</evidence>
<dbReference type="SUPFAM" id="SSF52266">
    <property type="entry name" value="SGNH hydrolase"/>
    <property type="match status" value="1"/>
</dbReference>
<evidence type="ECO:0000259" key="11">
    <source>
        <dbReference type="Pfam" id="PF19040"/>
    </source>
</evidence>
<feature type="transmembrane region" description="Helical" evidence="9">
    <location>
        <begin position="351"/>
        <end position="372"/>
    </location>
</feature>
<feature type="transmembrane region" description="Helical" evidence="9">
    <location>
        <begin position="189"/>
        <end position="209"/>
    </location>
</feature>
<evidence type="ECO:0000313" key="13">
    <source>
        <dbReference type="Proteomes" id="UP001425155"/>
    </source>
</evidence>
<name>A0ABU9VZI8_9MICO</name>
<dbReference type="InterPro" id="IPR036514">
    <property type="entry name" value="SGNH_hydro_sf"/>
</dbReference>